<accession>A0AAW0R439</accession>
<name>A0AAW0R439_9PEZI</name>
<dbReference type="InterPro" id="IPR000073">
    <property type="entry name" value="AB_hydrolase_1"/>
</dbReference>
<dbReference type="Proteomes" id="UP001392437">
    <property type="component" value="Unassembled WGS sequence"/>
</dbReference>
<evidence type="ECO:0000259" key="1">
    <source>
        <dbReference type="Pfam" id="PF12697"/>
    </source>
</evidence>
<feature type="domain" description="AB hydrolase-1" evidence="1">
    <location>
        <begin position="14"/>
        <end position="308"/>
    </location>
</feature>
<dbReference type="InterPro" id="IPR029058">
    <property type="entry name" value="AB_hydrolase_fold"/>
</dbReference>
<protein>
    <submittedName>
        <fullName evidence="2">Alpha/beta hydrolase fold-1</fullName>
    </submittedName>
</protein>
<sequence length="327" mass="35005">MAVSSTPIKPKPTFVLVSGAWHGIEYWAMVAAALKVQGYVVRPVALRTASPDPNLTFMDDLTAVRDVIREETKLLGRDVVVAAHSLGSVIGASAIKGFTAMTTEESLAPTNNGHNQDAGDGQATTTTITVAAPSFSIASQGQENGAGHVIGFVTIATGFLPAGTSFYEVLGGAPPHLWRFSSKPKAMTTEDDDVGDDGVDSTTRIFATLRVPARQAFYGDMAVEEGERWVARLLPQNAATITTGEEHVHAGWLDVPCWSLVATEDRAFPYEGQMASLQAARDAGADIWSEEIAASHSPMLSRPNETADFLRRAAMAFREKASSLWRK</sequence>
<comment type="caution">
    <text evidence="2">The sequence shown here is derived from an EMBL/GenBank/DDBJ whole genome shotgun (WGS) entry which is preliminary data.</text>
</comment>
<dbReference type="PANTHER" id="PTHR37017">
    <property type="entry name" value="AB HYDROLASE-1 DOMAIN-CONTAINING PROTEIN-RELATED"/>
    <property type="match status" value="1"/>
</dbReference>
<dbReference type="EMBL" id="JAQQWP010000003">
    <property type="protein sequence ID" value="KAK8123733.1"/>
    <property type="molecule type" value="Genomic_DNA"/>
</dbReference>
<dbReference type="PANTHER" id="PTHR37017:SF3">
    <property type="entry name" value="AB HYDROLASE-1 DOMAIN-CONTAINING PROTEIN"/>
    <property type="match status" value="1"/>
</dbReference>
<dbReference type="SUPFAM" id="SSF53474">
    <property type="entry name" value="alpha/beta-Hydrolases"/>
    <property type="match status" value="1"/>
</dbReference>
<reference evidence="2 3" key="1">
    <citation type="submission" date="2023-01" db="EMBL/GenBank/DDBJ databases">
        <title>Analysis of 21 Apiospora genomes using comparative genomics revels a genus with tremendous synthesis potential of carbohydrate active enzymes and secondary metabolites.</title>
        <authorList>
            <person name="Sorensen T."/>
        </authorList>
    </citation>
    <scope>NUCLEOTIDE SEQUENCE [LARGE SCALE GENOMIC DNA]</scope>
    <source>
        <strain evidence="2 3">CBS 117206</strain>
    </source>
</reference>
<evidence type="ECO:0000313" key="2">
    <source>
        <dbReference type="EMBL" id="KAK8123733.1"/>
    </source>
</evidence>
<dbReference type="GO" id="GO:0016787">
    <property type="term" value="F:hydrolase activity"/>
    <property type="evidence" value="ECO:0007669"/>
    <property type="project" value="UniProtKB-KW"/>
</dbReference>
<dbReference type="AlphaFoldDB" id="A0AAW0R439"/>
<proteinExistence type="predicted"/>
<dbReference type="Gene3D" id="3.40.50.1820">
    <property type="entry name" value="alpha/beta hydrolase"/>
    <property type="match status" value="1"/>
</dbReference>
<organism evidence="2 3">
    <name type="scientific">Apiospora kogelbergensis</name>
    <dbReference type="NCBI Taxonomy" id="1337665"/>
    <lineage>
        <taxon>Eukaryota</taxon>
        <taxon>Fungi</taxon>
        <taxon>Dikarya</taxon>
        <taxon>Ascomycota</taxon>
        <taxon>Pezizomycotina</taxon>
        <taxon>Sordariomycetes</taxon>
        <taxon>Xylariomycetidae</taxon>
        <taxon>Amphisphaeriales</taxon>
        <taxon>Apiosporaceae</taxon>
        <taxon>Apiospora</taxon>
    </lineage>
</organism>
<dbReference type="InterPro" id="IPR052897">
    <property type="entry name" value="Sec-Metab_Biosynth_Hydrolase"/>
</dbReference>
<evidence type="ECO:0000313" key="3">
    <source>
        <dbReference type="Proteomes" id="UP001392437"/>
    </source>
</evidence>
<gene>
    <name evidence="2" type="ORF">PG999_003651</name>
</gene>
<keyword evidence="2" id="KW-0378">Hydrolase</keyword>
<keyword evidence="3" id="KW-1185">Reference proteome</keyword>
<dbReference type="Pfam" id="PF12697">
    <property type="entry name" value="Abhydrolase_6"/>
    <property type="match status" value="1"/>
</dbReference>